<comment type="caution">
    <text evidence="1">The sequence shown here is derived from an EMBL/GenBank/DDBJ whole genome shotgun (WGS) entry which is preliminary data.</text>
</comment>
<organism evidence="1 2">
    <name type="scientific">Ambrosiozyma monospora</name>
    <name type="common">Yeast</name>
    <name type="synonym">Endomycopsis monosporus</name>
    <dbReference type="NCBI Taxonomy" id="43982"/>
    <lineage>
        <taxon>Eukaryota</taxon>
        <taxon>Fungi</taxon>
        <taxon>Dikarya</taxon>
        <taxon>Ascomycota</taxon>
        <taxon>Saccharomycotina</taxon>
        <taxon>Pichiomycetes</taxon>
        <taxon>Pichiales</taxon>
        <taxon>Pichiaceae</taxon>
        <taxon>Ambrosiozyma</taxon>
    </lineage>
</organism>
<sequence length="102" mass="11846">MDQLKIRHKVLAVASSAIAATLLNGITAHKAFGIQVRKSPSEYHTLTNLKLNSKEWNFFKDLDFLFWDEITMQNFEDIRVVDRTLRNMLKPEMKLGLLRPLC</sequence>
<dbReference type="EMBL" id="BSXS01000206">
    <property type="protein sequence ID" value="GME71413.1"/>
    <property type="molecule type" value="Genomic_DNA"/>
</dbReference>
<reference evidence="1" key="1">
    <citation type="submission" date="2023-04" db="EMBL/GenBank/DDBJ databases">
        <title>Ambrosiozyma monospora NBRC 10751.</title>
        <authorList>
            <person name="Ichikawa N."/>
            <person name="Sato H."/>
            <person name="Tonouchi N."/>
        </authorList>
    </citation>
    <scope>NUCLEOTIDE SEQUENCE</scope>
    <source>
        <strain evidence="1">NBRC 10751</strain>
    </source>
</reference>
<evidence type="ECO:0000313" key="2">
    <source>
        <dbReference type="Proteomes" id="UP001165064"/>
    </source>
</evidence>
<evidence type="ECO:0000313" key="1">
    <source>
        <dbReference type="EMBL" id="GME71413.1"/>
    </source>
</evidence>
<keyword evidence="2" id="KW-1185">Reference proteome</keyword>
<dbReference type="Proteomes" id="UP001165064">
    <property type="component" value="Unassembled WGS sequence"/>
</dbReference>
<proteinExistence type="predicted"/>
<gene>
    <name evidence="1" type="ORF">Amon02_000057100</name>
</gene>
<name>A0ACB5SS91_AMBMO</name>
<accession>A0ACB5SS91</accession>
<protein>
    <submittedName>
        <fullName evidence="1">Unnamed protein product</fullName>
    </submittedName>
</protein>